<reference evidence="1 2" key="1">
    <citation type="submission" date="2023-05" db="EMBL/GenBank/DDBJ databases">
        <title>B98-5 Cell Line De Novo Hybrid Assembly: An Optical Mapping Approach.</title>
        <authorList>
            <person name="Kananen K."/>
            <person name="Auerbach J.A."/>
            <person name="Kautto E."/>
            <person name="Blachly J.S."/>
        </authorList>
    </citation>
    <scope>NUCLEOTIDE SEQUENCE [LARGE SCALE GENOMIC DNA]</scope>
    <source>
        <strain evidence="1">B95-8</strain>
        <tissue evidence="1">Cell line</tissue>
    </source>
</reference>
<dbReference type="PANTHER" id="PTHR22444:SF1">
    <property type="entry name" value="GLUTAMATE-RICH PROTEIN 1"/>
    <property type="match status" value="1"/>
</dbReference>
<proteinExistence type="predicted"/>
<evidence type="ECO:0000313" key="1">
    <source>
        <dbReference type="EMBL" id="KAK2094083.1"/>
    </source>
</evidence>
<protein>
    <submittedName>
        <fullName evidence="1">Glutamate-rich protein 1</fullName>
    </submittedName>
</protein>
<sequence length="84" mass="9111">VSRDAASAVLAGAAEELLGRLASHTMPPSDVSILYHMKTLLLLRDTESLKRALAVFPEHCSMPPGEYRTITQGPAQDTLTESYL</sequence>
<accession>A0ABQ9UAJ2</accession>
<dbReference type="EMBL" id="JASSZA010000014">
    <property type="protein sequence ID" value="KAK2094083.1"/>
    <property type="molecule type" value="Genomic_DNA"/>
</dbReference>
<feature type="non-terminal residue" evidence="1">
    <location>
        <position position="1"/>
    </location>
</feature>
<organism evidence="1 2">
    <name type="scientific">Saguinus oedipus</name>
    <name type="common">Cotton-top tamarin</name>
    <name type="synonym">Oedipomidas oedipus</name>
    <dbReference type="NCBI Taxonomy" id="9490"/>
    <lineage>
        <taxon>Eukaryota</taxon>
        <taxon>Metazoa</taxon>
        <taxon>Chordata</taxon>
        <taxon>Craniata</taxon>
        <taxon>Vertebrata</taxon>
        <taxon>Euteleostomi</taxon>
        <taxon>Mammalia</taxon>
        <taxon>Eutheria</taxon>
        <taxon>Euarchontoglires</taxon>
        <taxon>Primates</taxon>
        <taxon>Haplorrhini</taxon>
        <taxon>Platyrrhini</taxon>
        <taxon>Cebidae</taxon>
        <taxon>Callitrichinae</taxon>
        <taxon>Saguinus</taxon>
    </lineage>
</organism>
<name>A0ABQ9UAJ2_SAGOE</name>
<gene>
    <name evidence="1" type="primary">ERICH1</name>
    <name evidence="1" type="ORF">P7K49_027821</name>
</gene>
<evidence type="ECO:0000313" key="2">
    <source>
        <dbReference type="Proteomes" id="UP001266305"/>
    </source>
</evidence>
<dbReference type="InterPro" id="IPR026719">
    <property type="entry name" value="ERICH1"/>
</dbReference>
<dbReference type="Proteomes" id="UP001266305">
    <property type="component" value="Unassembled WGS sequence"/>
</dbReference>
<dbReference type="PANTHER" id="PTHR22444">
    <property type="entry name" value="GLUTAMATE-RICH PROTEIN 1"/>
    <property type="match status" value="1"/>
</dbReference>
<keyword evidence="2" id="KW-1185">Reference proteome</keyword>
<comment type="caution">
    <text evidence="1">The sequence shown here is derived from an EMBL/GenBank/DDBJ whole genome shotgun (WGS) entry which is preliminary data.</text>
</comment>